<dbReference type="Proteomes" id="UP000692954">
    <property type="component" value="Unassembled WGS sequence"/>
</dbReference>
<proteinExistence type="predicted"/>
<reference evidence="1" key="1">
    <citation type="submission" date="2021-01" db="EMBL/GenBank/DDBJ databases">
        <authorList>
            <consortium name="Genoscope - CEA"/>
            <person name="William W."/>
        </authorList>
    </citation>
    <scope>NUCLEOTIDE SEQUENCE</scope>
</reference>
<evidence type="ECO:0000313" key="2">
    <source>
        <dbReference type="Proteomes" id="UP000692954"/>
    </source>
</evidence>
<protein>
    <submittedName>
        <fullName evidence="1">Uncharacterized protein</fullName>
    </submittedName>
</protein>
<accession>A0A8S1QPW6</accession>
<gene>
    <name evidence="1" type="ORF">PSON_ATCC_30995.1.T1140210</name>
</gene>
<dbReference type="AlphaFoldDB" id="A0A8S1QPW6"/>
<keyword evidence="2" id="KW-1185">Reference proteome</keyword>
<comment type="caution">
    <text evidence="1">The sequence shown here is derived from an EMBL/GenBank/DDBJ whole genome shotgun (WGS) entry which is preliminary data.</text>
</comment>
<organism evidence="1 2">
    <name type="scientific">Paramecium sonneborni</name>
    <dbReference type="NCBI Taxonomy" id="65129"/>
    <lineage>
        <taxon>Eukaryota</taxon>
        <taxon>Sar</taxon>
        <taxon>Alveolata</taxon>
        <taxon>Ciliophora</taxon>
        <taxon>Intramacronucleata</taxon>
        <taxon>Oligohymenophorea</taxon>
        <taxon>Peniculida</taxon>
        <taxon>Parameciidae</taxon>
        <taxon>Paramecium</taxon>
    </lineage>
</organism>
<name>A0A8S1QPW6_9CILI</name>
<dbReference type="EMBL" id="CAJJDN010000114">
    <property type="protein sequence ID" value="CAD8117749.1"/>
    <property type="molecule type" value="Genomic_DNA"/>
</dbReference>
<evidence type="ECO:0000313" key="1">
    <source>
        <dbReference type="EMBL" id="CAD8117749.1"/>
    </source>
</evidence>
<sequence>MQEEEEDGNWKLDNDDSLECFFKLMDQFHHNLAHLKIC</sequence>